<evidence type="ECO:0000313" key="1">
    <source>
        <dbReference type="Proteomes" id="UP000515153"/>
    </source>
</evidence>
<accession>A0A6P8ATH3</accession>
<dbReference type="Proteomes" id="UP000515153">
    <property type="component" value="Unplaced"/>
</dbReference>
<proteinExistence type="predicted"/>
<dbReference type="RefSeq" id="XP_030978213.1">
    <property type="nucleotide sequence ID" value="XM_031129429.1"/>
</dbReference>
<reference evidence="2" key="1">
    <citation type="journal article" date="2019" name="Mol. Biol. Evol.">
        <title>Blast fungal genomes show frequent chromosomal changes, gene gains and losses, and effector gene turnover.</title>
        <authorList>
            <person name="Gomez Luciano L.B."/>
            <person name="Jason Tsai I."/>
            <person name="Chuma I."/>
            <person name="Tosa Y."/>
            <person name="Chen Y.H."/>
            <person name="Li J.Y."/>
            <person name="Li M.Y."/>
            <person name="Jade Lu M.Y."/>
            <person name="Nakayashiki H."/>
            <person name="Li W.H."/>
        </authorList>
    </citation>
    <scope>NUCLEOTIDE SEQUENCE</scope>
    <source>
        <strain evidence="2">NI907</strain>
    </source>
</reference>
<organism evidence="1 2">
    <name type="scientific">Pyricularia grisea</name>
    <name type="common">Crabgrass-specific blast fungus</name>
    <name type="synonym">Magnaporthe grisea</name>
    <dbReference type="NCBI Taxonomy" id="148305"/>
    <lineage>
        <taxon>Eukaryota</taxon>
        <taxon>Fungi</taxon>
        <taxon>Dikarya</taxon>
        <taxon>Ascomycota</taxon>
        <taxon>Pezizomycotina</taxon>
        <taxon>Sordariomycetes</taxon>
        <taxon>Sordariomycetidae</taxon>
        <taxon>Magnaporthales</taxon>
        <taxon>Pyriculariaceae</taxon>
        <taxon>Pyricularia</taxon>
    </lineage>
</organism>
<dbReference type="KEGG" id="pgri:PgNI_09445"/>
<reference evidence="2" key="3">
    <citation type="submission" date="2025-08" db="UniProtKB">
        <authorList>
            <consortium name="RefSeq"/>
        </authorList>
    </citation>
    <scope>IDENTIFICATION</scope>
    <source>
        <strain evidence="2">NI907</strain>
    </source>
</reference>
<keyword evidence="1" id="KW-1185">Reference proteome</keyword>
<dbReference type="AlphaFoldDB" id="A0A6P8ATH3"/>
<reference evidence="2" key="2">
    <citation type="submission" date="2019-10" db="EMBL/GenBank/DDBJ databases">
        <authorList>
            <consortium name="NCBI Genome Project"/>
        </authorList>
    </citation>
    <scope>NUCLEOTIDE SEQUENCE</scope>
    <source>
        <strain evidence="2">NI907</strain>
    </source>
</reference>
<evidence type="ECO:0000313" key="2">
    <source>
        <dbReference type="RefSeq" id="XP_030978213.1"/>
    </source>
</evidence>
<name>A0A6P8ATH3_PYRGI</name>
<sequence>MSGAVKCSLYLPHSINQVASLLCLECKLQVSLPCRTVLLSPWHHVSQF</sequence>
<dbReference type="GeneID" id="41964337"/>
<protein>
    <submittedName>
        <fullName evidence="2">Uncharacterized protein</fullName>
    </submittedName>
</protein>
<gene>
    <name evidence="2" type="ORF">PgNI_09445</name>
</gene>